<dbReference type="EMBL" id="JBHSGB010000005">
    <property type="protein sequence ID" value="MFC4654533.1"/>
    <property type="molecule type" value="Genomic_DNA"/>
</dbReference>
<dbReference type="Proteomes" id="UP001595962">
    <property type="component" value="Unassembled WGS sequence"/>
</dbReference>
<proteinExistence type="predicted"/>
<comment type="caution">
    <text evidence="1">The sequence shown here is derived from an EMBL/GenBank/DDBJ whole genome shotgun (WGS) entry which is preliminary data.</text>
</comment>
<evidence type="ECO:0000313" key="2">
    <source>
        <dbReference type="Proteomes" id="UP001595962"/>
    </source>
</evidence>
<protein>
    <submittedName>
        <fullName evidence="1">DUF2835 family protein</fullName>
    </submittedName>
</protein>
<dbReference type="RefSeq" id="WP_377332482.1">
    <property type="nucleotide sequence ID" value="NZ_JBHSGB010000005.1"/>
</dbReference>
<gene>
    <name evidence="1" type="ORF">ACFO3I_05790</name>
</gene>
<dbReference type="Pfam" id="PF11197">
    <property type="entry name" value="DUF2835"/>
    <property type="match status" value="1"/>
</dbReference>
<evidence type="ECO:0000313" key="1">
    <source>
        <dbReference type="EMBL" id="MFC4654533.1"/>
    </source>
</evidence>
<organism evidence="1 2">
    <name type="scientific">Rheinheimera marina</name>
    <dbReference type="NCBI Taxonomy" id="1774958"/>
    <lineage>
        <taxon>Bacteria</taxon>
        <taxon>Pseudomonadati</taxon>
        <taxon>Pseudomonadota</taxon>
        <taxon>Gammaproteobacteria</taxon>
        <taxon>Chromatiales</taxon>
        <taxon>Chromatiaceae</taxon>
        <taxon>Rheinheimera</taxon>
    </lineage>
</organism>
<accession>A0ABV9JJK7</accession>
<reference evidence="2" key="1">
    <citation type="journal article" date="2019" name="Int. J. Syst. Evol. Microbiol.">
        <title>The Global Catalogue of Microorganisms (GCM) 10K type strain sequencing project: providing services to taxonomists for standard genome sequencing and annotation.</title>
        <authorList>
            <consortium name="The Broad Institute Genomics Platform"/>
            <consortium name="The Broad Institute Genome Sequencing Center for Infectious Disease"/>
            <person name="Wu L."/>
            <person name="Ma J."/>
        </authorList>
    </citation>
    <scope>NUCLEOTIDE SEQUENCE [LARGE SCALE GENOMIC DNA]</scope>
    <source>
        <strain evidence="2">DT28</strain>
    </source>
</reference>
<keyword evidence="2" id="KW-1185">Reference proteome</keyword>
<dbReference type="InterPro" id="IPR021363">
    <property type="entry name" value="DUF2835"/>
</dbReference>
<sequence>MRHYRFPVLLDKGQCLAFYQGRITDVVVYAENGQTVQLPLRYFRPYMQHDGLQGYFVLTLSDDGKFEQLQKIN</sequence>
<name>A0ABV9JJK7_9GAMM</name>